<evidence type="ECO:0000256" key="1">
    <source>
        <dbReference type="SAM" id="Phobius"/>
    </source>
</evidence>
<dbReference type="HOGENOM" id="CLU_159335_0_0_6"/>
<feature type="transmembrane region" description="Helical" evidence="1">
    <location>
        <begin position="6"/>
        <end position="28"/>
    </location>
</feature>
<sequence length="125" mass="14093">MIHTVIALAGGFILMLMLLLCIAMAFIAHRYVEAIEERLPNCSYITDIRHVWSNAGLLGKIMRGSIIATVLIMPNIHEKRGLIDIREVDNLPKRYKKLLIIPLASGYALTICLIALRIASHFLER</sequence>
<gene>
    <name evidence="2" type="ORF">N018_23035</name>
</gene>
<proteinExistence type="predicted"/>
<dbReference type="AlphaFoldDB" id="W0N1L7"/>
<keyword evidence="1" id="KW-0472">Membrane</keyword>
<evidence type="ECO:0000313" key="2">
    <source>
        <dbReference type="EMBL" id="AHG42941.1"/>
    </source>
</evidence>
<keyword evidence="1" id="KW-0812">Transmembrane</keyword>
<dbReference type="EMBL" id="CP007014">
    <property type="protein sequence ID" value="AHG42941.1"/>
    <property type="molecule type" value="Genomic_DNA"/>
</dbReference>
<feature type="transmembrane region" description="Helical" evidence="1">
    <location>
        <begin position="98"/>
        <end position="119"/>
    </location>
</feature>
<accession>W0N1L7</accession>
<reference evidence="2 3" key="1">
    <citation type="submission" date="2013-12" db="EMBL/GenBank/DDBJ databases">
        <title>Interactions Between Genome Architecture and Virulence Genes in Pseudomonas syringae, strain CC1557 as a model.</title>
        <authorList>
            <person name="Baltrus D."/>
            <person name="Hockett K."/>
            <person name="Karlsrud E."/>
            <person name="Dougherty K."/>
            <person name="Nishimura M."/>
        </authorList>
    </citation>
    <scope>NUCLEOTIDE SEQUENCE [LARGE SCALE GENOMIC DNA]</scope>
    <source>
        <strain evidence="2 3">CC1557</strain>
    </source>
</reference>
<organism evidence="2 3">
    <name type="scientific">Pseudomonas syringae CC1557</name>
    <dbReference type="NCBI Taxonomy" id="1357279"/>
    <lineage>
        <taxon>Bacteria</taxon>
        <taxon>Pseudomonadati</taxon>
        <taxon>Pseudomonadota</taxon>
        <taxon>Gammaproteobacteria</taxon>
        <taxon>Pseudomonadales</taxon>
        <taxon>Pseudomonadaceae</taxon>
        <taxon>Pseudomonas</taxon>
        <taxon>Pseudomonas syringae</taxon>
    </lineage>
</organism>
<evidence type="ECO:0000313" key="3">
    <source>
        <dbReference type="Proteomes" id="UP000019089"/>
    </source>
</evidence>
<dbReference type="Proteomes" id="UP000019089">
    <property type="component" value="Chromosome"/>
</dbReference>
<protein>
    <submittedName>
        <fullName evidence="2">Uncharacterized protein</fullName>
    </submittedName>
</protein>
<name>W0N1L7_PSESX</name>
<dbReference type="KEGG" id="psyr:N018_23035"/>
<keyword evidence="1" id="KW-1133">Transmembrane helix</keyword>